<feature type="non-terminal residue" evidence="1">
    <location>
        <position position="598"/>
    </location>
</feature>
<accession>A0ACA9LNF8</accession>
<proteinExistence type="predicted"/>
<name>A0ACA9LNF8_9GLOM</name>
<comment type="caution">
    <text evidence="1">The sequence shown here is derived from an EMBL/GenBank/DDBJ whole genome shotgun (WGS) entry which is preliminary data.</text>
</comment>
<protein>
    <submittedName>
        <fullName evidence="1">14400_t:CDS:1</fullName>
    </submittedName>
</protein>
<evidence type="ECO:0000313" key="1">
    <source>
        <dbReference type="EMBL" id="CAG8533630.1"/>
    </source>
</evidence>
<reference evidence="1" key="1">
    <citation type="submission" date="2021-06" db="EMBL/GenBank/DDBJ databases">
        <authorList>
            <person name="Kallberg Y."/>
            <person name="Tangrot J."/>
            <person name="Rosling A."/>
        </authorList>
    </citation>
    <scope>NUCLEOTIDE SEQUENCE</scope>
    <source>
        <strain evidence="1">MA461A</strain>
    </source>
</reference>
<organism evidence="1 2">
    <name type="scientific">Racocetra persica</name>
    <dbReference type="NCBI Taxonomy" id="160502"/>
    <lineage>
        <taxon>Eukaryota</taxon>
        <taxon>Fungi</taxon>
        <taxon>Fungi incertae sedis</taxon>
        <taxon>Mucoromycota</taxon>
        <taxon>Glomeromycotina</taxon>
        <taxon>Glomeromycetes</taxon>
        <taxon>Diversisporales</taxon>
        <taxon>Gigasporaceae</taxon>
        <taxon>Racocetra</taxon>
    </lineage>
</organism>
<dbReference type="Proteomes" id="UP000789920">
    <property type="component" value="Unassembled WGS sequence"/>
</dbReference>
<keyword evidence="2" id="KW-1185">Reference proteome</keyword>
<gene>
    <name evidence="1" type="ORF">RPERSI_LOCUS3249</name>
</gene>
<dbReference type="EMBL" id="CAJVQC010003900">
    <property type="protein sequence ID" value="CAG8533630.1"/>
    <property type="molecule type" value="Genomic_DNA"/>
</dbReference>
<evidence type="ECO:0000313" key="2">
    <source>
        <dbReference type="Proteomes" id="UP000789920"/>
    </source>
</evidence>
<sequence length="598" mass="67029">MSSFNISRFTSLGSRPKHTFKKVTSGKVNFLDANDEVNEENNARVVEDKVTKDSFNDIANTIPSSEEKQEGSTFILGQIISQNELALAQSNTKYDIFDEFLELGISKSTNKTKNEIKIKKMRDVGVDVNDTTTKNNKRGIENDDVVRKETITRRALKDKSNKKNDGTNKKNEIVVRSALVSEKNRDKDVLRVGFKIHEDNSEIEPGEVKNKNVLRVGFKIHEDNSEIEPGELQEQDYLNDTYISEDWRDMKPIMTSTPVKTAEDSQYHTNNVSSASLEEVGNILPSDDDDLSPDPLTLPMRPEDRRLPPPPKGGYQIIKRILDKPLTPTSEVDELSGALTITCKGVSSLTQDASRLLHHLPQKNSSWLAVTILNPDFEDNPPTPYDLTLASLLSAGLHIGHSKSLWNPKTSPFIFGIRHGISIINLDHTLIYLRRACKVTREISYRGGIILFINTRGGGFALATINAAKRCNQFQLTTRWLPGTITNSQQILGHLMPKEPDEMLPKVFKPDLIILLNPLENTIVLEEAKHGNVPTIGIIDTDFDPQKVSWPIPANDDSVRGVELIAGVLSMAARDGLIHRRKMMEKIESQRIKTRSTI</sequence>